<dbReference type="GeneID" id="96006629"/>
<sequence>MGGGAFSNPSADGQTAALHLPRMTPQEYNRLKSTYVNRLAELYGAKNVLVPLEAPGKESYGDIDIYIVSEEEINWPELASNIGAEAFLDRGSGRSPKWSFAVRLDGERSPHPPIEYSPNPIKRPQDPQTPTPTTNEPFAQIDLEAITPDQKPWRFFHGSYPDLAGMLGHVVKNFGFDITERGLRLRLRELDDSGHGHWAHFHPPLDEARLMLCSDPEHIMAFFDLDVARYDAGFATEEHIFEWLGASPFVCAHSLEREKPPSAREKSNWKPTRPMLARFRAWLPECVARKEAENPDDATTPLAQRREHYLDAALAFFGKREQYERMRAALLRRRANETAAHLLRPVLGKHSGKAGAGLSELVRAFRRNTAFREGGPVVLAEAEATTDAGSELYTFLDDAGRELRESEVVGKWVEAKWEVVKGVERERAKKRKGSVAGEAAR</sequence>
<keyword evidence="3" id="KW-1185">Reference proteome</keyword>
<dbReference type="AlphaFoldDB" id="A0AB34KNQ7"/>
<dbReference type="RefSeq" id="XP_069229545.1">
    <property type="nucleotide sequence ID" value="XM_069373791.1"/>
</dbReference>
<proteinExistence type="predicted"/>
<comment type="caution">
    <text evidence="2">The sequence shown here is derived from an EMBL/GenBank/DDBJ whole genome shotgun (WGS) entry which is preliminary data.</text>
</comment>
<accession>A0AB34KNQ7</accession>
<feature type="region of interest" description="Disordered" evidence="1">
    <location>
        <begin position="102"/>
        <end position="134"/>
    </location>
</feature>
<name>A0AB34KNQ7_9PEZI</name>
<evidence type="ECO:0000313" key="3">
    <source>
        <dbReference type="Proteomes" id="UP000803884"/>
    </source>
</evidence>
<gene>
    <name evidence="2" type="ORF">WHR41_05186</name>
</gene>
<organism evidence="2 3">
    <name type="scientific">Cladosporium halotolerans</name>
    <dbReference type="NCBI Taxonomy" id="1052096"/>
    <lineage>
        <taxon>Eukaryota</taxon>
        <taxon>Fungi</taxon>
        <taxon>Dikarya</taxon>
        <taxon>Ascomycota</taxon>
        <taxon>Pezizomycotina</taxon>
        <taxon>Dothideomycetes</taxon>
        <taxon>Dothideomycetidae</taxon>
        <taxon>Cladosporiales</taxon>
        <taxon>Cladosporiaceae</taxon>
        <taxon>Cladosporium</taxon>
    </lineage>
</organism>
<reference evidence="2 3" key="1">
    <citation type="journal article" date="2020" name="Microbiol. Resour. Announc.">
        <title>Draft Genome Sequence of a Cladosporium Species Isolated from the Mesophotic Ascidian Didemnum maculosum.</title>
        <authorList>
            <person name="Gioti A."/>
            <person name="Siaperas R."/>
            <person name="Nikolaivits E."/>
            <person name="Le Goff G."/>
            <person name="Ouazzani J."/>
            <person name="Kotoulas G."/>
            <person name="Topakas E."/>
        </authorList>
    </citation>
    <scope>NUCLEOTIDE SEQUENCE [LARGE SCALE GENOMIC DNA]</scope>
    <source>
        <strain evidence="2 3">TM138-S3</strain>
    </source>
</reference>
<evidence type="ECO:0000256" key="1">
    <source>
        <dbReference type="SAM" id="MobiDB-lite"/>
    </source>
</evidence>
<dbReference type="EMBL" id="JAAQHG020000014">
    <property type="protein sequence ID" value="KAL1586440.1"/>
    <property type="molecule type" value="Genomic_DNA"/>
</dbReference>
<dbReference type="Proteomes" id="UP000803884">
    <property type="component" value="Unassembled WGS sequence"/>
</dbReference>
<protein>
    <submittedName>
        <fullName evidence="2">Uncharacterized protein</fullName>
    </submittedName>
</protein>
<evidence type="ECO:0000313" key="2">
    <source>
        <dbReference type="EMBL" id="KAL1586440.1"/>
    </source>
</evidence>